<reference evidence="8 9" key="1">
    <citation type="submission" date="2024-02" db="EMBL/GenBank/DDBJ databases">
        <title>Haloferula sargassicola NBRC 104335.</title>
        <authorList>
            <person name="Ichikawa N."/>
            <person name="Katano-Makiyama Y."/>
            <person name="Hidaka K."/>
        </authorList>
    </citation>
    <scope>NUCLEOTIDE SEQUENCE [LARGE SCALE GENOMIC DNA]</scope>
    <source>
        <strain evidence="8 9">NBRC 104335</strain>
    </source>
</reference>
<evidence type="ECO:0000256" key="1">
    <source>
        <dbReference type="ARBA" id="ARBA00001966"/>
    </source>
</evidence>
<dbReference type="SFLD" id="SFLDS00029">
    <property type="entry name" value="Radical_SAM"/>
    <property type="match status" value="1"/>
</dbReference>
<dbReference type="InterPro" id="IPR007197">
    <property type="entry name" value="rSAM"/>
</dbReference>
<dbReference type="InterPro" id="IPR017200">
    <property type="entry name" value="PqqE-like"/>
</dbReference>
<dbReference type="InterPro" id="IPR013785">
    <property type="entry name" value="Aldolase_TIM"/>
</dbReference>
<evidence type="ECO:0000259" key="7">
    <source>
        <dbReference type="PROSITE" id="PS51918"/>
    </source>
</evidence>
<protein>
    <submittedName>
        <fullName evidence="8">Mycofactocin radical SAM maturase MftC</fullName>
    </submittedName>
</protein>
<gene>
    <name evidence="8" type="primary">mftC_1</name>
    <name evidence="8" type="ORF">Hsar01_01025</name>
</gene>
<evidence type="ECO:0000256" key="2">
    <source>
        <dbReference type="ARBA" id="ARBA00022485"/>
    </source>
</evidence>
<dbReference type="EMBL" id="BAABRI010000005">
    <property type="protein sequence ID" value="GAA5481814.1"/>
    <property type="molecule type" value="Genomic_DNA"/>
</dbReference>
<evidence type="ECO:0000313" key="8">
    <source>
        <dbReference type="EMBL" id="GAA5481814.1"/>
    </source>
</evidence>
<dbReference type="InterPro" id="IPR058240">
    <property type="entry name" value="rSAM_sf"/>
</dbReference>
<keyword evidence="2" id="KW-0004">4Fe-4S</keyword>
<dbReference type="CDD" id="cd01335">
    <property type="entry name" value="Radical_SAM"/>
    <property type="match status" value="1"/>
</dbReference>
<name>A0ABP9UP62_9BACT</name>
<keyword evidence="3" id="KW-0949">S-adenosyl-L-methionine</keyword>
<keyword evidence="6" id="KW-0411">Iron-sulfur</keyword>
<dbReference type="InterPro" id="IPR006638">
    <property type="entry name" value="Elp3/MiaA/NifB-like_rSAM"/>
</dbReference>
<evidence type="ECO:0000256" key="4">
    <source>
        <dbReference type="ARBA" id="ARBA00022723"/>
    </source>
</evidence>
<dbReference type="PANTHER" id="PTHR11228">
    <property type="entry name" value="RADICAL SAM DOMAIN PROTEIN"/>
    <property type="match status" value="1"/>
</dbReference>
<sequence>MVAFGNDASGDPFADRPFLVFWEVTRACALACRHCRAEAQPQRHPDELDSDEARRLMHQLAELRPPMLILTGGDPLMRRDVLELARLGSDLGLRVGLSPSGTPRLLNTDFHKIREAGIDRISLSLDGASAATHDAFRGVTGTFDRTLQAVHRAHRAGLSVQINTTLTGGNLAEFDAFRDLMFQLKPAMWSVFLLVPTGRAGAKEMASPQDIERIFEQMADLVGTAPFAIKTTEGHHFRRVLAQRGKGGDKGRQGMRSPLGIRDGRGVMFISHTGEVSPSGFLPMVCGNVRLTHPAEIYRQHPLFVSLRDNDALGGKCGRCEFRKICGGSRSRAYGVTGDPFAEDPSCLYQPTAKP</sequence>
<comment type="cofactor">
    <cofactor evidence="1">
        <name>[4Fe-4S] cluster</name>
        <dbReference type="ChEBI" id="CHEBI:49883"/>
    </cofactor>
</comment>
<dbReference type="SFLD" id="SFLDG01386">
    <property type="entry name" value="main_SPASM_domain-containing"/>
    <property type="match status" value="1"/>
</dbReference>
<evidence type="ECO:0000256" key="5">
    <source>
        <dbReference type="ARBA" id="ARBA00023004"/>
    </source>
</evidence>
<dbReference type="PANTHER" id="PTHR11228:SF34">
    <property type="entry name" value="TUNGSTEN-CONTAINING ALDEHYDE FERREDOXIN OXIDOREDUCTASE COFACTOR MODIFYING PROTEIN"/>
    <property type="match status" value="1"/>
</dbReference>
<keyword evidence="5" id="KW-0408">Iron</keyword>
<dbReference type="CDD" id="cd21123">
    <property type="entry name" value="SPASM_MftC-like"/>
    <property type="match status" value="1"/>
</dbReference>
<accession>A0ABP9UP62</accession>
<dbReference type="Pfam" id="PF04055">
    <property type="entry name" value="Radical_SAM"/>
    <property type="match status" value="1"/>
</dbReference>
<dbReference type="PIRSF" id="PIRSF037420">
    <property type="entry name" value="PQQ_syn_pqqE"/>
    <property type="match status" value="1"/>
</dbReference>
<dbReference type="SFLD" id="SFLDG01067">
    <property type="entry name" value="SPASM/twitch_domain_containing"/>
    <property type="match status" value="1"/>
</dbReference>
<comment type="caution">
    <text evidence="8">The sequence shown here is derived from an EMBL/GenBank/DDBJ whole genome shotgun (WGS) entry which is preliminary data.</text>
</comment>
<dbReference type="Gene3D" id="3.20.20.70">
    <property type="entry name" value="Aldolase class I"/>
    <property type="match status" value="1"/>
</dbReference>
<dbReference type="InterPro" id="IPR050377">
    <property type="entry name" value="Radical_SAM_PqqE_MftC-like"/>
</dbReference>
<evidence type="ECO:0000313" key="9">
    <source>
        <dbReference type="Proteomes" id="UP001476282"/>
    </source>
</evidence>
<dbReference type="SUPFAM" id="SSF102114">
    <property type="entry name" value="Radical SAM enzymes"/>
    <property type="match status" value="1"/>
</dbReference>
<dbReference type="RefSeq" id="WP_353565963.1">
    <property type="nucleotide sequence ID" value="NZ_BAABRI010000005.1"/>
</dbReference>
<organism evidence="8 9">
    <name type="scientific">Haloferula sargassicola</name>
    <dbReference type="NCBI Taxonomy" id="490096"/>
    <lineage>
        <taxon>Bacteria</taxon>
        <taxon>Pseudomonadati</taxon>
        <taxon>Verrucomicrobiota</taxon>
        <taxon>Verrucomicrobiia</taxon>
        <taxon>Verrucomicrobiales</taxon>
        <taxon>Verrucomicrobiaceae</taxon>
        <taxon>Haloferula</taxon>
    </lineage>
</organism>
<keyword evidence="4" id="KW-0479">Metal-binding</keyword>
<proteinExistence type="predicted"/>
<dbReference type="SMART" id="SM00729">
    <property type="entry name" value="Elp3"/>
    <property type="match status" value="1"/>
</dbReference>
<dbReference type="PROSITE" id="PS51918">
    <property type="entry name" value="RADICAL_SAM"/>
    <property type="match status" value="1"/>
</dbReference>
<feature type="domain" description="Radical SAM core" evidence="7">
    <location>
        <begin position="14"/>
        <end position="225"/>
    </location>
</feature>
<evidence type="ECO:0000256" key="6">
    <source>
        <dbReference type="ARBA" id="ARBA00023014"/>
    </source>
</evidence>
<dbReference type="Proteomes" id="UP001476282">
    <property type="component" value="Unassembled WGS sequence"/>
</dbReference>
<keyword evidence="9" id="KW-1185">Reference proteome</keyword>
<evidence type="ECO:0000256" key="3">
    <source>
        <dbReference type="ARBA" id="ARBA00022691"/>
    </source>
</evidence>